<proteinExistence type="predicted"/>
<dbReference type="STRING" id="279238.Saro_2760"/>
<accession>Q2G4M7</accession>
<sequence length="109" mass="11906">MSALFVQEDGCYAGLPHVDCWPKARDARKYRGPFPIVAHPPCQLWGAMAAVNYARWGGEHNRPGNDGGCFAFALEAVNFFGGVLEHPAKSRAWAEFGLGSGPIDWLRGM</sequence>
<protein>
    <submittedName>
        <fullName evidence="1">Uncharacterized protein</fullName>
    </submittedName>
</protein>
<gene>
    <name evidence="1" type="ordered locus">Saro_2760</name>
</gene>
<dbReference type="eggNOG" id="ENOG5033E0Y">
    <property type="taxonomic scope" value="Bacteria"/>
</dbReference>
<evidence type="ECO:0000313" key="2">
    <source>
        <dbReference type="Proteomes" id="UP000009134"/>
    </source>
</evidence>
<dbReference type="KEGG" id="nar:Saro_2760"/>
<evidence type="ECO:0000313" key="1">
    <source>
        <dbReference type="EMBL" id="ABD27196.1"/>
    </source>
</evidence>
<dbReference type="Proteomes" id="UP000009134">
    <property type="component" value="Chromosome"/>
</dbReference>
<dbReference type="AlphaFoldDB" id="Q2G4M7"/>
<reference evidence="2" key="1">
    <citation type="submission" date="2006-01" db="EMBL/GenBank/DDBJ databases">
        <title>Complete sequence of Novosphingobium aromaticivorans DSM 12444.</title>
        <authorList>
            <consortium name="US DOE Joint Genome Institute"/>
            <person name="Copeland A."/>
            <person name="Lucas S."/>
            <person name="Lapidus A."/>
            <person name="Barry K."/>
            <person name="Detter J.C."/>
            <person name="Glavina T."/>
            <person name="Hammon N."/>
            <person name="Israni S."/>
            <person name="Pitluck S."/>
            <person name="Chain P."/>
            <person name="Malfatti S."/>
            <person name="Shin M."/>
            <person name="Vergez L."/>
            <person name="Schmutz J."/>
            <person name="Larimer F."/>
            <person name="Land M."/>
            <person name="Kyrpides N."/>
            <person name="Ivanova N."/>
            <person name="Fredrickson J."/>
            <person name="Balkwill D."/>
            <person name="Romine M.F."/>
            <person name="Richardson P."/>
        </authorList>
    </citation>
    <scope>NUCLEOTIDE SEQUENCE [LARGE SCALE GENOMIC DNA]</scope>
    <source>
        <strain evidence="2">ATCC 700278 / DSM 12444 / CCUG 56034 / CIP 105152 / NBRC 16084 / F199</strain>
    </source>
</reference>
<name>Q2G4M7_NOVAD</name>
<keyword evidence="2" id="KW-1185">Reference proteome</keyword>
<dbReference type="EMBL" id="CP000248">
    <property type="protein sequence ID" value="ABD27196.1"/>
    <property type="molecule type" value="Genomic_DNA"/>
</dbReference>
<dbReference type="HOGENOM" id="CLU_2181152_0_0_5"/>
<organism evidence="1 2">
    <name type="scientific">Novosphingobium aromaticivorans (strain ATCC 700278 / DSM 12444 / CCUG 56034 / CIP 105152 / NBRC 16084 / F199)</name>
    <dbReference type="NCBI Taxonomy" id="279238"/>
    <lineage>
        <taxon>Bacteria</taxon>
        <taxon>Pseudomonadati</taxon>
        <taxon>Pseudomonadota</taxon>
        <taxon>Alphaproteobacteria</taxon>
        <taxon>Sphingomonadales</taxon>
        <taxon>Sphingomonadaceae</taxon>
        <taxon>Novosphingobium</taxon>
    </lineage>
</organism>